<gene>
    <name evidence="1" type="ORF">SCALOS_LOCUS3948</name>
</gene>
<name>A0ACA9L9J2_9GLOM</name>
<sequence>QPWPAKEKVVLITGASSGIGQSLAYIFAKQGSTLILCARREDLLNDVANECRNKYGATKVITIKCDVTNENEVSNLIKIIENSFNKLDCIILNAGVSMGESLEDISDYDILKKIMNVNYFGSTNVTYNSLNLLKKNKGSRIVVINSLSGFIPLPLRTGYSASKFALRGFFESLQLEVWKYEIFVTIAYPGPVLTEINKNRLGDNAKQLDMTGAMTSDECASIIYKGICRGDKEVVFTTKGKFGRLMEGVFPDAWSYLLRKYSLKALTGSNES</sequence>
<comment type="caution">
    <text evidence="1">The sequence shown here is derived from an EMBL/GenBank/DDBJ whole genome shotgun (WGS) entry which is preliminary data.</text>
</comment>
<protein>
    <submittedName>
        <fullName evidence="1">9886_t:CDS:1</fullName>
    </submittedName>
</protein>
<keyword evidence="2" id="KW-1185">Reference proteome</keyword>
<accession>A0ACA9L9J2</accession>
<evidence type="ECO:0000313" key="1">
    <source>
        <dbReference type="EMBL" id="CAG8517958.1"/>
    </source>
</evidence>
<dbReference type="EMBL" id="CAJVPM010004856">
    <property type="protein sequence ID" value="CAG8517958.1"/>
    <property type="molecule type" value="Genomic_DNA"/>
</dbReference>
<feature type="non-terminal residue" evidence="1">
    <location>
        <position position="1"/>
    </location>
</feature>
<reference evidence="1" key="1">
    <citation type="submission" date="2021-06" db="EMBL/GenBank/DDBJ databases">
        <authorList>
            <person name="Kallberg Y."/>
            <person name="Tangrot J."/>
            <person name="Rosling A."/>
        </authorList>
    </citation>
    <scope>NUCLEOTIDE SEQUENCE</scope>
    <source>
        <strain evidence="1">AU212A</strain>
    </source>
</reference>
<evidence type="ECO:0000313" key="2">
    <source>
        <dbReference type="Proteomes" id="UP000789860"/>
    </source>
</evidence>
<dbReference type="Proteomes" id="UP000789860">
    <property type="component" value="Unassembled WGS sequence"/>
</dbReference>
<organism evidence="1 2">
    <name type="scientific">Scutellospora calospora</name>
    <dbReference type="NCBI Taxonomy" id="85575"/>
    <lineage>
        <taxon>Eukaryota</taxon>
        <taxon>Fungi</taxon>
        <taxon>Fungi incertae sedis</taxon>
        <taxon>Mucoromycota</taxon>
        <taxon>Glomeromycotina</taxon>
        <taxon>Glomeromycetes</taxon>
        <taxon>Diversisporales</taxon>
        <taxon>Gigasporaceae</taxon>
        <taxon>Scutellospora</taxon>
    </lineage>
</organism>
<proteinExistence type="predicted"/>